<feature type="compositionally biased region" description="Polar residues" evidence="1">
    <location>
        <begin position="661"/>
        <end position="670"/>
    </location>
</feature>
<feature type="domain" description="Ysc84 actin-binding" evidence="2">
    <location>
        <begin position="170"/>
        <end position="295"/>
    </location>
</feature>
<dbReference type="PANTHER" id="PTHR15629:SF8">
    <property type="entry name" value="DUF500 DOMAIN PROTEIN (AFU_ORTHOLOGUE AFUA_5G07310)"/>
    <property type="match status" value="1"/>
</dbReference>
<dbReference type="VEuPathDB" id="FungiDB:EMCG_08798"/>
<feature type="region of interest" description="Disordered" evidence="1">
    <location>
        <begin position="492"/>
        <end position="708"/>
    </location>
</feature>
<protein>
    <recommendedName>
        <fullName evidence="2">Ysc84 actin-binding domain-containing protein</fullName>
    </recommendedName>
</protein>
<dbReference type="AlphaFoldDB" id="A0A0G2J3X6"/>
<evidence type="ECO:0000313" key="4">
    <source>
        <dbReference type="Proteomes" id="UP000034164"/>
    </source>
</evidence>
<reference evidence="4" key="1">
    <citation type="journal article" date="2015" name="PLoS Genet.">
        <title>The dynamic genome and transcriptome of the human fungal pathogen Blastomyces and close relative Emmonsia.</title>
        <authorList>
            <person name="Munoz J.F."/>
            <person name="Gauthier G.M."/>
            <person name="Desjardins C.A."/>
            <person name="Gallo J.E."/>
            <person name="Holder J."/>
            <person name="Sullivan T.D."/>
            <person name="Marty A.J."/>
            <person name="Carmen J.C."/>
            <person name="Chen Z."/>
            <person name="Ding L."/>
            <person name="Gujja S."/>
            <person name="Magrini V."/>
            <person name="Misas E."/>
            <person name="Mitreva M."/>
            <person name="Priest M."/>
            <person name="Saif S."/>
            <person name="Whiston E.A."/>
            <person name="Young S."/>
            <person name="Zeng Q."/>
            <person name="Goldman W.E."/>
            <person name="Mardis E.R."/>
            <person name="Taylor J.W."/>
            <person name="McEwen J.G."/>
            <person name="Clay O.K."/>
            <person name="Klein B.S."/>
            <person name="Cuomo C.A."/>
        </authorList>
    </citation>
    <scope>NUCLEOTIDE SEQUENCE [LARGE SCALE GENOMIC DNA]</scope>
    <source>
        <strain evidence="4">UAMH 3008</strain>
    </source>
</reference>
<dbReference type="OrthoDB" id="443981at2759"/>
<dbReference type="EMBL" id="LCZI01000662">
    <property type="protein sequence ID" value="KKZ65369.1"/>
    <property type="molecule type" value="Genomic_DNA"/>
</dbReference>
<dbReference type="InterPro" id="IPR051702">
    <property type="entry name" value="SH3_domain_YSC84-like"/>
</dbReference>
<dbReference type="InterPro" id="IPR007461">
    <property type="entry name" value="Ysc84_actin-binding"/>
</dbReference>
<feature type="compositionally biased region" description="Polar residues" evidence="1">
    <location>
        <begin position="415"/>
        <end position="424"/>
    </location>
</feature>
<dbReference type="CDD" id="cd11524">
    <property type="entry name" value="SYLF"/>
    <property type="match status" value="1"/>
</dbReference>
<feature type="compositionally biased region" description="Polar residues" evidence="1">
    <location>
        <begin position="69"/>
        <end position="89"/>
    </location>
</feature>
<gene>
    <name evidence="3" type="ORF">EMCG_08798</name>
</gene>
<feature type="compositionally biased region" description="Polar residues" evidence="1">
    <location>
        <begin position="444"/>
        <end position="454"/>
    </location>
</feature>
<dbReference type="Pfam" id="PF04366">
    <property type="entry name" value="Ysc84"/>
    <property type="match status" value="1"/>
</dbReference>
<feature type="compositionally biased region" description="Basic and acidic residues" evidence="1">
    <location>
        <begin position="671"/>
        <end position="680"/>
    </location>
</feature>
<feature type="compositionally biased region" description="Basic and acidic residues" evidence="1">
    <location>
        <begin position="598"/>
        <end position="612"/>
    </location>
</feature>
<dbReference type="PANTHER" id="PTHR15629">
    <property type="entry name" value="SH3YL1 PROTEIN"/>
    <property type="match status" value="1"/>
</dbReference>
<organism evidence="3 4">
    <name type="scientific">[Emmonsia] crescens</name>
    <dbReference type="NCBI Taxonomy" id="73230"/>
    <lineage>
        <taxon>Eukaryota</taxon>
        <taxon>Fungi</taxon>
        <taxon>Dikarya</taxon>
        <taxon>Ascomycota</taxon>
        <taxon>Pezizomycotina</taxon>
        <taxon>Eurotiomycetes</taxon>
        <taxon>Eurotiomycetidae</taxon>
        <taxon>Onygenales</taxon>
        <taxon>Ajellomycetaceae</taxon>
        <taxon>Emergomyces</taxon>
    </lineage>
</organism>
<feature type="compositionally biased region" description="Basic and acidic residues" evidence="1">
    <location>
        <begin position="537"/>
        <end position="548"/>
    </location>
</feature>
<feature type="compositionally biased region" description="Basic and acidic residues" evidence="1">
    <location>
        <begin position="692"/>
        <end position="708"/>
    </location>
</feature>
<comment type="caution">
    <text evidence="3">The sequence shown here is derived from an EMBL/GenBank/DDBJ whole genome shotgun (WGS) entry which is preliminary data.</text>
</comment>
<sequence>MSHSKWGKTKVYSKRGFDKAWNTLDKLGPPVNRLSNKLGAEAFWPSTLDKESDKAARILRSFCKDGFYTQTEKGNEEPNGTSSRTNSTGGAEECKNNDEDNKKGVIDKPRGEQKVVKKIPSAVIKQAKGLAIFTAMRAGLWFSGAGGSGILVARVKETGEWSPPAGIVLHTAGLGFLAGVNIYDCVAVINTYEALEAFKAVRCTLGGEISAVAGPFGVGGVMDSEVHKRRAPVWTYLKSRGLYAGVQVDGTIIIERSDENERFYGERIAVADILAGKAKHPPASIGTLIQTIKSAQGDTDVDETLLPPRGEAPGDADVESDMFGVPPLDDPDPFGVKALEKQGVIIREAGTKRIASVDMFEFRPSPTSPIYNRFSRLSMDSSPRASWRTSVQSVASVDRATQTGDFVDDQPPTAPTSISRSSFDSFKGIPLGNLHPSEADNSSRAECITSSPKNKPSIARGSLVIQDQTIPGDASQARPASPSFKRARLVTIAKRIPPPVPPRNTARIASVSESNPETLEGATESPVGSYDEDIEILEVHDSSKDSRCTEPNSAEEGSSSEDDDSLRKYQSIRDLFKEDVATKGVQSTKEEESSIEGHIQRGDGLRESRTAEEELGENSAKLSAEKEGGWEDASLKGVELIEEEPSAEGAESTDKTEFAASPTQVLQNGSLHEDKEEFHDISTSPTPLIRSPKNEQEVPEWEERKTCK</sequence>
<feature type="region of interest" description="Disordered" evidence="1">
    <location>
        <begin position="401"/>
        <end position="460"/>
    </location>
</feature>
<accession>A0A0G2J3X6</accession>
<feature type="region of interest" description="Disordered" evidence="1">
    <location>
        <begin position="69"/>
        <end position="112"/>
    </location>
</feature>
<evidence type="ECO:0000256" key="1">
    <source>
        <dbReference type="SAM" id="MobiDB-lite"/>
    </source>
</evidence>
<dbReference type="GO" id="GO:0035091">
    <property type="term" value="F:phosphatidylinositol binding"/>
    <property type="evidence" value="ECO:0007669"/>
    <property type="project" value="TreeGrafter"/>
</dbReference>
<evidence type="ECO:0000259" key="2">
    <source>
        <dbReference type="Pfam" id="PF04366"/>
    </source>
</evidence>
<feature type="compositionally biased region" description="Basic and acidic residues" evidence="1">
    <location>
        <begin position="92"/>
        <end position="112"/>
    </location>
</feature>
<dbReference type="Proteomes" id="UP000034164">
    <property type="component" value="Unassembled WGS sequence"/>
</dbReference>
<proteinExistence type="predicted"/>
<evidence type="ECO:0000313" key="3">
    <source>
        <dbReference type="EMBL" id="KKZ65369.1"/>
    </source>
</evidence>
<name>A0A0G2J3X6_9EURO</name>